<evidence type="ECO:0000313" key="10">
    <source>
        <dbReference type="Proteomes" id="UP000813385"/>
    </source>
</evidence>
<dbReference type="GO" id="GO:0005634">
    <property type="term" value="C:nucleus"/>
    <property type="evidence" value="ECO:0007669"/>
    <property type="project" value="UniProtKB-SubCell"/>
</dbReference>
<keyword evidence="3" id="KW-0805">Transcription regulation</keyword>
<evidence type="ECO:0000256" key="6">
    <source>
        <dbReference type="ARBA" id="ARBA00023242"/>
    </source>
</evidence>
<sequence length="693" mass="77366">MNDTATGRPNANSSSSRAKRKNPACLQCRDRKVRCSGTFPCLNCNRRSETCVFEQDEKKVLISERLLEDLKRKAGYQVEENEDISRPEKRQAIEVRSESAQSPGNHGSSNLRPPQEVDLGGHEEYTRNPLVVSPSKFLTDSKGRRRFLGPSSTWAYSRHVMGLLKEHLHCHESPEIPHNVDGVAFPLQLPQVKLPEKCTDPGTLPPLDYAIYLTNTVKFHIGQSYHILDETEFTANLFSLHNHGVQDMTSSTRLWLSQYFIIMALGKALLHRGFSKSCPFGRDYFLRGMEFLPDVSGLHDDPVLAMEVCCAIALYLQSVDHRNTAFVYLGIALRIALSQGMHHDMIDDPQNQARNNRQRSAWWTLYILDRKFSYMMGAPSQINDDAITVSLPGSPYHPPQKIAAMDVHVKLSRLIGKVIDTVYAVDGKLPASFLRIMQSTLKDLAHVAETLTASLDLNFDGSGPINRTSGTLNLCYHQCIILATRPLLVCLLREKLGRRASPDGAERELAEPVKALLRTSYDSATKSLRILKALQARDLLDVFLPFDLEYAFSAAFILMLQEILHPLPDAIDPGWMESALGVIDGLVESGHVSARFRHEEVERLHDMLRQVASPDTGQPSDSIGEGVAAHPVDFGTAGVEGLSASDMLSVAELMARYPVTEMDARLLEGDWLWEENFANWQGMSVPGETPEPE</sequence>
<evidence type="ECO:0000256" key="2">
    <source>
        <dbReference type="ARBA" id="ARBA00022723"/>
    </source>
</evidence>
<feature type="compositionally biased region" description="Polar residues" evidence="7">
    <location>
        <begin position="98"/>
        <end position="112"/>
    </location>
</feature>
<evidence type="ECO:0000256" key="7">
    <source>
        <dbReference type="SAM" id="MobiDB-lite"/>
    </source>
</evidence>
<evidence type="ECO:0000313" key="9">
    <source>
        <dbReference type="EMBL" id="KAH7350046.1"/>
    </source>
</evidence>
<keyword evidence="2" id="KW-0479">Metal-binding</keyword>
<feature type="compositionally biased region" description="Basic and acidic residues" evidence="7">
    <location>
        <begin position="83"/>
        <end position="97"/>
    </location>
</feature>
<dbReference type="InterPro" id="IPR036864">
    <property type="entry name" value="Zn2-C6_fun-type_DNA-bd_sf"/>
</dbReference>
<dbReference type="PANTHER" id="PTHR47540:SF6">
    <property type="entry name" value="ZN(II)2CYS6 TRANSCRIPTION FACTOR (EUROFUNG)"/>
    <property type="match status" value="1"/>
</dbReference>
<dbReference type="GO" id="GO:0006351">
    <property type="term" value="P:DNA-templated transcription"/>
    <property type="evidence" value="ECO:0007669"/>
    <property type="project" value="InterPro"/>
</dbReference>
<dbReference type="GO" id="GO:0045944">
    <property type="term" value="P:positive regulation of transcription by RNA polymerase II"/>
    <property type="evidence" value="ECO:0007669"/>
    <property type="project" value="TreeGrafter"/>
</dbReference>
<feature type="domain" description="Zn(2)-C6 fungal-type" evidence="8">
    <location>
        <begin position="24"/>
        <end position="53"/>
    </location>
</feature>
<evidence type="ECO:0000256" key="4">
    <source>
        <dbReference type="ARBA" id="ARBA00023125"/>
    </source>
</evidence>
<name>A0A8K0X0X2_9PEZI</name>
<dbReference type="PANTHER" id="PTHR47540">
    <property type="entry name" value="THIAMINE REPRESSIBLE GENES REGULATORY PROTEIN THI5"/>
    <property type="match status" value="1"/>
</dbReference>
<dbReference type="CDD" id="cd12148">
    <property type="entry name" value="fungal_TF_MHR"/>
    <property type="match status" value="1"/>
</dbReference>
<keyword evidence="10" id="KW-1185">Reference proteome</keyword>
<organism evidence="9 10">
    <name type="scientific">Plectosphaerella cucumerina</name>
    <dbReference type="NCBI Taxonomy" id="40658"/>
    <lineage>
        <taxon>Eukaryota</taxon>
        <taxon>Fungi</taxon>
        <taxon>Dikarya</taxon>
        <taxon>Ascomycota</taxon>
        <taxon>Pezizomycotina</taxon>
        <taxon>Sordariomycetes</taxon>
        <taxon>Hypocreomycetidae</taxon>
        <taxon>Glomerellales</taxon>
        <taxon>Plectosphaerellaceae</taxon>
        <taxon>Plectosphaerella</taxon>
    </lineage>
</organism>
<accession>A0A8K0X0X2</accession>
<feature type="compositionally biased region" description="Polar residues" evidence="7">
    <location>
        <begin position="1"/>
        <end position="16"/>
    </location>
</feature>
<dbReference type="GO" id="GO:0043565">
    <property type="term" value="F:sequence-specific DNA binding"/>
    <property type="evidence" value="ECO:0007669"/>
    <property type="project" value="TreeGrafter"/>
</dbReference>
<comment type="caution">
    <text evidence="9">The sequence shown here is derived from an EMBL/GenBank/DDBJ whole genome shotgun (WGS) entry which is preliminary data.</text>
</comment>
<dbReference type="Gene3D" id="4.10.240.10">
    <property type="entry name" value="Zn(2)-C6 fungal-type DNA-binding domain"/>
    <property type="match status" value="1"/>
</dbReference>
<dbReference type="Pfam" id="PF00172">
    <property type="entry name" value="Zn_clus"/>
    <property type="match status" value="1"/>
</dbReference>
<dbReference type="AlphaFoldDB" id="A0A8K0X0X2"/>
<dbReference type="GO" id="GO:0000981">
    <property type="term" value="F:DNA-binding transcription factor activity, RNA polymerase II-specific"/>
    <property type="evidence" value="ECO:0007669"/>
    <property type="project" value="InterPro"/>
</dbReference>
<reference evidence="9" key="1">
    <citation type="journal article" date="2021" name="Nat. Commun.">
        <title>Genetic determinants of endophytism in the Arabidopsis root mycobiome.</title>
        <authorList>
            <person name="Mesny F."/>
            <person name="Miyauchi S."/>
            <person name="Thiergart T."/>
            <person name="Pickel B."/>
            <person name="Atanasova L."/>
            <person name="Karlsson M."/>
            <person name="Huettel B."/>
            <person name="Barry K.W."/>
            <person name="Haridas S."/>
            <person name="Chen C."/>
            <person name="Bauer D."/>
            <person name="Andreopoulos W."/>
            <person name="Pangilinan J."/>
            <person name="LaButti K."/>
            <person name="Riley R."/>
            <person name="Lipzen A."/>
            <person name="Clum A."/>
            <person name="Drula E."/>
            <person name="Henrissat B."/>
            <person name="Kohler A."/>
            <person name="Grigoriev I.V."/>
            <person name="Martin F.M."/>
            <person name="Hacquard S."/>
        </authorList>
    </citation>
    <scope>NUCLEOTIDE SEQUENCE</scope>
    <source>
        <strain evidence="9">MPI-CAGE-AT-0016</strain>
    </source>
</reference>
<feature type="region of interest" description="Disordered" evidence="7">
    <location>
        <begin position="76"/>
        <end position="125"/>
    </location>
</feature>
<dbReference type="InterPro" id="IPR051711">
    <property type="entry name" value="Stress_Response_Reg"/>
</dbReference>
<dbReference type="Pfam" id="PF04082">
    <property type="entry name" value="Fungal_trans"/>
    <property type="match status" value="1"/>
</dbReference>
<dbReference type="InterPro" id="IPR007219">
    <property type="entry name" value="XnlR_reg_dom"/>
</dbReference>
<evidence type="ECO:0000256" key="3">
    <source>
        <dbReference type="ARBA" id="ARBA00023015"/>
    </source>
</evidence>
<keyword evidence="5" id="KW-0804">Transcription</keyword>
<proteinExistence type="predicted"/>
<keyword evidence="6" id="KW-0539">Nucleus</keyword>
<dbReference type="CDD" id="cd00067">
    <property type="entry name" value="GAL4"/>
    <property type="match status" value="1"/>
</dbReference>
<comment type="subcellular location">
    <subcellularLocation>
        <location evidence="1">Nucleus</location>
    </subcellularLocation>
</comment>
<dbReference type="EMBL" id="JAGPXD010000006">
    <property type="protein sequence ID" value="KAH7350046.1"/>
    <property type="molecule type" value="Genomic_DNA"/>
</dbReference>
<evidence type="ECO:0000259" key="8">
    <source>
        <dbReference type="PROSITE" id="PS50048"/>
    </source>
</evidence>
<feature type="region of interest" description="Disordered" evidence="7">
    <location>
        <begin position="1"/>
        <end position="21"/>
    </location>
</feature>
<dbReference type="PROSITE" id="PS50048">
    <property type="entry name" value="ZN2_CY6_FUNGAL_2"/>
    <property type="match status" value="1"/>
</dbReference>
<dbReference type="Proteomes" id="UP000813385">
    <property type="component" value="Unassembled WGS sequence"/>
</dbReference>
<dbReference type="GO" id="GO:0008270">
    <property type="term" value="F:zinc ion binding"/>
    <property type="evidence" value="ECO:0007669"/>
    <property type="project" value="InterPro"/>
</dbReference>
<gene>
    <name evidence="9" type="ORF">B0T11DRAFT_137350</name>
</gene>
<dbReference type="SUPFAM" id="SSF57701">
    <property type="entry name" value="Zn2/Cys6 DNA-binding domain"/>
    <property type="match status" value="1"/>
</dbReference>
<dbReference type="SMART" id="SM00066">
    <property type="entry name" value="GAL4"/>
    <property type="match status" value="1"/>
</dbReference>
<keyword evidence="4" id="KW-0238">DNA-binding</keyword>
<protein>
    <recommendedName>
        <fullName evidence="8">Zn(2)-C6 fungal-type domain-containing protein</fullName>
    </recommendedName>
</protein>
<evidence type="ECO:0000256" key="1">
    <source>
        <dbReference type="ARBA" id="ARBA00004123"/>
    </source>
</evidence>
<evidence type="ECO:0000256" key="5">
    <source>
        <dbReference type="ARBA" id="ARBA00023163"/>
    </source>
</evidence>
<dbReference type="PROSITE" id="PS00463">
    <property type="entry name" value="ZN2_CY6_FUNGAL_1"/>
    <property type="match status" value="1"/>
</dbReference>
<dbReference type="SMART" id="SM00906">
    <property type="entry name" value="Fungal_trans"/>
    <property type="match status" value="1"/>
</dbReference>
<dbReference type="InterPro" id="IPR001138">
    <property type="entry name" value="Zn2Cys6_DnaBD"/>
</dbReference>
<dbReference type="OrthoDB" id="3548654at2759"/>